<proteinExistence type="predicted"/>
<protein>
    <submittedName>
        <fullName evidence="1">Uncharacterized protein</fullName>
    </submittedName>
</protein>
<evidence type="ECO:0000313" key="2">
    <source>
        <dbReference type="Proteomes" id="UP000824089"/>
    </source>
</evidence>
<sequence length="714" mass="80272">MEHCNFDSFSCPPDEYRPRPLWFWNSAGRKLSGIGREGISEIMTRSVRESRYAGFGILPEWLDGYMSDTYLDLYGQALETARQLGIKMCLYDENGFPSGSAGGLLAEKYPNDTMKRLDKEELEATGPCSVELLLHPGKDAQYIGAVLFETNTKKRINISEHFLPDPQERLTASFSVPAGQWKIMVFFVRKDGYDRVDYLDQSAVLHLLALTHEAYYNKFSEFFGSIIDSAFYDEPMLYQAKGRTWTGSFNCLFQKRYGFDPITLYPALWYDIGEETASARNALFGFRTELFSEHYIKAMNDWCNKHGILLTGHMDQEENTNPVFTCGDLMKIFQYQDIPGIDEIMFCDRAIKAYKIVSSAACNWDKPLVMTEVYGAMGEEMGISVLYKDIMNQFVRGINYVVPHAVWYHAEEGVTFPPELSYRSEKYAPALPSYSDFTARVSLLLRGGRHIADIGVLYPIDSLKAETSFDSCDPYYGNKPAGIDYMELGHWLVTELRRDFTFLHPETLADRCTADRGSLILQNAVNRETYRVLIIPGGSTVSVRVMQKVKDFYDCGGAVIFTSRLPEQASESGFDSVVRELVKSILENGSGPAGKAAFVAEADYDGLSAVLSEFLKVPDVAMDAPAPLPGGSLGYLHKQKENRNIYYFANSSDLAVSCPVTLRGKIEDPWFWDPHTGTRARADCFYSEKSGIPVTAISLELPPVQSIFLIENGG</sequence>
<evidence type="ECO:0000313" key="1">
    <source>
        <dbReference type="EMBL" id="HIU30500.1"/>
    </source>
</evidence>
<dbReference type="PANTHER" id="PTHR36848">
    <property type="entry name" value="DNA-BINDING PROTEIN (PUTATIVE SECRETED PROTEIN)-RELATED"/>
    <property type="match status" value="1"/>
</dbReference>
<dbReference type="EMBL" id="DVMM01000210">
    <property type="protein sequence ID" value="HIU30500.1"/>
    <property type="molecule type" value="Genomic_DNA"/>
</dbReference>
<dbReference type="PANTHER" id="PTHR36848:SF2">
    <property type="entry name" value="SECRETED PROTEIN"/>
    <property type="match status" value="1"/>
</dbReference>
<organism evidence="1 2">
    <name type="scientific">Candidatus Egerieisoma faecipullorum</name>
    <dbReference type="NCBI Taxonomy" id="2840963"/>
    <lineage>
        <taxon>Bacteria</taxon>
        <taxon>Bacillati</taxon>
        <taxon>Bacillota</taxon>
        <taxon>Clostridia</taxon>
        <taxon>Eubacteriales</taxon>
        <taxon>Clostridiaceae</taxon>
        <taxon>Clostridiaceae incertae sedis</taxon>
        <taxon>Candidatus Egerieisoma</taxon>
    </lineage>
</organism>
<reference evidence="1" key="1">
    <citation type="submission" date="2020-10" db="EMBL/GenBank/DDBJ databases">
        <authorList>
            <person name="Gilroy R."/>
        </authorList>
    </citation>
    <scope>NUCLEOTIDE SEQUENCE</scope>
    <source>
        <strain evidence="1">CHK195-4489</strain>
    </source>
</reference>
<dbReference type="Proteomes" id="UP000824089">
    <property type="component" value="Unassembled WGS sequence"/>
</dbReference>
<dbReference type="InterPro" id="IPR053161">
    <property type="entry name" value="Ulvan_degrading_GH"/>
</dbReference>
<accession>A0A9D1LAT9</accession>
<dbReference type="AlphaFoldDB" id="A0A9D1LAT9"/>
<comment type="caution">
    <text evidence="1">The sequence shown here is derived from an EMBL/GenBank/DDBJ whole genome shotgun (WGS) entry which is preliminary data.</text>
</comment>
<dbReference type="Pfam" id="PF17132">
    <property type="entry name" value="Glyco_hydro_106"/>
    <property type="match status" value="1"/>
</dbReference>
<reference evidence="1" key="2">
    <citation type="journal article" date="2021" name="PeerJ">
        <title>Extensive microbial diversity within the chicken gut microbiome revealed by metagenomics and culture.</title>
        <authorList>
            <person name="Gilroy R."/>
            <person name="Ravi A."/>
            <person name="Getino M."/>
            <person name="Pursley I."/>
            <person name="Horton D.L."/>
            <person name="Alikhan N.F."/>
            <person name="Baker D."/>
            <person name="Gharbi K."/>
            <person name="Hall N."/>
            <person name="Watson M."/>
            <person name="Adriaenssens E.M."/>
            <person name="Foster-Nyarko E."/>
            <person name="Jarju S."/>
            <person name="Secka A."/>
            <person name="Antonio M."/>
            <person name="Oren A."/>
            <person name="Chaudhuri R.R."/>
            <person name="La Ragione R."/>
            <person name="Hildebrand F."/>
            <person name="Pallen M.J."/>
        </authorList>
    </citation>
    <scope>NUCLEOTIDE SEQUENCE</scope>
    <source>
        <strain evidence="1">CHK195-4489</strain>
    </source>
</reference>
<name>A0A9D1LAT9_9CLOT</name>
<gene>
    <name evidence="1" type="ORF">IAD50_09435</name>
</gene>